<sequence>MSNAAFLTAQNPALEKITHHSIKDTIAERFATLIASGVLGVGDSFPSERDLAATMGVSRETIRGALLILSNKGIVNVVQGARTKVASADVGDLGMSALTSRLVTDYKLEDVHEARLMVEARVAVLAAQQVEPETLEHLAALIKAQESATDDPVKFLITDREFHTLIYQSCGNAVLSDLATTLYSYLLDHRRHIVGKSGVIAQSIEDHRLILSALRAQDGAALAHALGVHEHRIYDTTRALLAASNKKETPCA</sequence>
<dbReference type="RefSeq" id="WP_184562217.1">
    <property type="nucleotide sequence ID" value="NZ_JACIEI010000001.1"/>
</dbReference>
<proteinExistence type="predicted"/>
<keyword evidence="3" id="KW-0804">Transcription</keyword>
<feature type="domain" description="HTH gntR-type" evidence="4">
    <location>
        <begin position="20"/>
        <end position="88"/>
    </location>
</feature>
<reference evidence="5 6" key="1">
    <citation type="submission" date="2020-08" db="EMBL/GenBank/DDBJ databases">
        <title>Genomic Encyclopedia of Type Strains, Phase IV (KMG-IV): sequencing the most valuable type-strain genomes for metagenomic binning, comparative biology and taxonomic classification.</title>
        <authorList>
            <person name="Goeker M."/>
        </authorList>
    </citation>
    <scope>NUCLEOTIDE SEQUENCE [LARGE SCALE GENOMIC DNA]</scope>
    <source>
        <strain evidence="5 6">DSM 102234</strain>
    </source>
</reference>
<dbReference type="Gene3D" id="1.10.10.10">
    <property type="entry name" value="Winged helix-like DNA-binding domain superfamily/Winged helix DNA-binding domain"/>
    <property type="match status" value="1"/>
</dbReference>
<dbReference type="InterPro" id="IPR036390">
    <property type="entry name" value="WH_DNA-bd_sf"/>
</dbReference>
<protein>
    <submittedName>
        <fullName evidence="5">DNA-binding FadR family transcriptional regulator</fullName>
    </submittedName>
</protein>
<dbReference type="GO" id="GO:0003677">
    <property type="term" value="F:DNA binding"/>
    <property type="evidence" value="ECO:0007669"/>
    <property type="project" value="UniProtKB-KW"/>
</dbReference>
<dbReference type="EMBL" id="JACIEI010000001">
    <property type="protein sequence ID" value="MBB3992779.1"/>
    <property type="molecule type" value="Genomic_DNA"/>
</dbReference>
<evidence type="ECO:0000313" key="6">
    <source>
        <dbReference type="Proteomes" id="UP000530268"/>
    </source>
</evidence>
<keyword evidence="6" id="KW-1185">Reference proteome</keyword>
<gene>
    <name evidence="5" type="ORF">GGR95_000398</name>
</gene>
<dbReference type="PRINTS" id="PR00035">
    <property type="entry name" value="HTHGNTR"/>
</dbReference>
<dbReference type="InterPro" id="IPR036388">
    <property type="entry name" value="WH-like_DNA-bd_sf"/>
</dbReference>
<dbReference type="SMART" id="SM00895">
    <property type="entry name" value="FCD"/>
    <property type="match status" value="1"/>
</dbReference>
<name>A0A7W6H0J9_9RHOB</name>
<dbReference type="SUPFAM" id="SSF46785">
    <property type="entry name" value="Winged helix' DNA-binding domain"/>
    <property type="match status" value="1"/>
</dbReference>
<evidence type="ECO:0000256" key="3">
    <source>
        <dbReference type="ARBA" id="ARBA00023163"/>
    </source>
</evidence>
<dbReference type="PROSITE" id="PS50949">
    <property type="entry name" value="HTH_GNTR"/>
    <property type="match status" value="1"/>
</dbReference>
<dbReference type="InterPro" id="IPR011711">
    <property type="entry name" value="GntR_C"/>
</dbReference>
<dbReference type="GO" id="GO:0003700">
    <property type="term" value="F:DNA-binding transcription factor activity"/>
    <property type="evidence" value="ECO:0007669"/>
    <property type="project" value="InterPro"/>
</dbReference>
<accession>A0A7W6H0J9</accession>
<dbReference type="Gene3D" id="1.20.120.530">
    <property type="entry name" value="GntR ligand-binding domain-like"/>
    <property type="match status" value="1"/>
</dbReference>
<dbReference type="InterPro" id="IPR008920">
    <property type="entry name" value="TF_FadR/GntR_C"/>
</dbReference>
<evidence type="ECO:0000259" key="4">
    <source>
        <dbReference type="PROSITE" id="PS50949"/>
    </source>
</evidence>
<evidence type="ECO:0000256" key="1">
    <source>
        <dbReference type="ARBA" id="ARBA00023015"/>
    </source>
</evidence>
<dbReference type="Pfam" id="PF00392">
    <property type="entry name" value="GntR"/>
    <property type="match status" value="1"/>
</dbReference>
<dbReference type="SUPFAM" id="SSF48008">
    <property type="entry name" value="GntR ligand-binding domain-like"/>
    <property type="match status" value="1"/>
</dbReference>
<dbReference type="CDD" id="cd07377">
    <property type="entry name" value="WHTH_GntR"/>
    <property type="match status" value="1"/>
</dbReference>
<dbReference type="SMART" id="SM00345">
    <property type="entry name" value="HTH_GNTR"/>
    <property type="match status" value="1"/>
</dbReference>
<dbReference type="InterPro" id="IPR000524">
    <property type="entry name" value="Tscrpt_reg_HTH_GntR"/>
</dbReference>
<evidence type="ECO:0000313" key="5">
    <source>
        <dbReference type="EMBL" id="MBB3992779.1"/>
    </source>
</evidence>
<evidence type="ECO:0000256" key="2">
    <source>
        <dbReference type="ARBA" id="ARBA00023125"/>
    </source>
</evidence>
<comment type="caution">
    <text evidence="5">The sequence shown here is derived from an EMBL/GenBank/DDBJ whole genome shotgun (WGS) entry which is preliminary data.</text>
</comment>
<dbReference type="AlphaFoldDB" id="A0A7W6H0J9"/>
<dbReference type="Pfam" id="PF07729">
    <property type="entry name" value="FCD"/>
    <property type="match status" value="1"/>
</dbReference>
<keyword evidence="2 5" id="KW-0238">DNA-binding</keyword>
<dbReference type="Proteomes" id="UP000530268">
    <property type="component" value="Unassembled WGS sequence"/>
</dbReference>
<dbReference type="PANTHER" id="PTHR43537:SF51">
    <property type="entry name" value="HTH-TYPE TRANSCRIPTIONAL REGULATOR LGOR-RELATED"/>
    <property type="match status" value="1"/>
</dbReference>
<dbReference type="PANTHER" id="PTHR43537">
    <property type="entry name" value="TRANSCRIPTIONAL REGULATOR, GNTR FAMILY"/>
    <property type="match status" value="1"/>
</dbReference>
<organism evidence="5 6">
    <name type="scientific">Sulfitobacter undariae</name>
    <dbReference type="NCBI Taxonomy" id="1563671"/>
    <lineage>
        <taxon>Bacteria</taxon>
        <taxon>Pseudomonadati</taxon>
        <taxon>Pseudomonadota</taxon>
        <taxon>Alphaproteobacteria</taxon>
        <taxon>Rhodobacterales</taxon>
        <taxon>Roseobacteraceae</taxon>
        <taxon>Sulfitobacter</taxon>
    </lineage>
</organism>
<keyword evidence="1" id="KW-0805">Transcription regulation</keyword>